<feature type="chain" id="PRO_5012101344" evidence="1">
    <location>
        <begin position="18"/>
        <end position="156"/>
    </location>
</feature>
<dbReference type="CDD" id="cd20752">
    <property type="entry name" value="cyt_c'_beta"/>
    <property type="match status" value="1"/>
</dbReference>
<sequence length="156" mass="17148">MRILVCLSLFLMSSAQAETNVAFPPDYRQWTHVKSMLIEPGHALYEAFGGLHHLYANATAMQGYRRGGTFPEGSVIAFDLLAAQSGGHSVIEGERKVLGLMKKDSKRFVETGGWGFEAYAGGDPKKPLVGDKAAQACYACHTAREQDDFVFSSWRD</sequence>
<feature type="signal peptide" evidence="1">
    <location>
        <begin position="1"/>
        <end position="17"/>
    </location>
</feature>
<dbReference type="Gene3D" id="3.50.70.20">
    <property type="entry name" value="Cytochrome P460"/>
    <property type="match status" value="1"/>
</dbReference>
<dbReference type="EMBL" id="AQQV01000001">
    <property type="protein sequence ID" value="ORE89026.1"/>
    <property type="molecule type" value="Genomic_DNA"/>
</dbReference>
<dbReference type="Pfam" id="PF16694">
    <property type="entry name" value="Cytochrome_P460"/>
    <property type="match status" value="1"/>
</dbReference>
<dbReference type="Proteomes" id="UP000192342">
    <property type="component" value="Unassembled WGS sequence"/>
</dbReference>
<dbReference type="OrthoDB" id="511546at2"/>
<feature type="domain" description="Cytochrome P460" evidence="2">
    <location>
        <begin position="24"/>
        <end position="152"/>
    </location>
</feature>
<keyword evidence="4" id="KW-1185">Reference proteome</keyword>
<name>A0A1Y1SH88_9GAMM</name>
<dbReference type="InterPro" id="IPR032033">
    <property type="entry name" value="Cytochrome_P460"/>
</dbReference>
<dbReference type="RefSeq" id="WP_083559791.1">
    <property type="nucleotide sequence ID" value="NZ_AQQV01000001.1"/>
</dbReference>
<reference evidence="3 4" key="1">
    <citation type="submission" date="2013-04" db="EMBL/GenBank/DDBJ databases">
        <title>Oceanococcus atlanticus 22II-S10r2 Genome Sequencing.</title>
        <authorList>
            <person name="Lai Q."/>
            <person name="Li G."/>
            <person name="Shao Z."/>
        </authorList>
    </citation>
    <scope>NUCLEOTIDE SEQUENCE [LARGE SCALE GENOMIC DNA]</scope>
    <source>
        <strain evidence="3 4">22II-S10r2</strain>
    </source>
</reference>
<evidence type="ECO:0000313" key="3">
    <source>
        <dbReference type="EMBL" id="ORE89026.1"/>
    </source>
</evidence>
<dbReference type="AlphaFoldDB" id="A0A1Y1SH88"/>
<evidence type="ECO:0000313" key="4">
    <source>
        <dbReference type="Proteomes" id="UP000192342"/>
    </source>
</evidence>
<gene>
    <name evidence="3" type="ORF">ATO7_04085</name>
</gene>
<accession>A0A1Y1SH88</accession>
<evidence type="ECO:0000259" key="2">
    <source>
        <dbReference type="Pfam" id="PF16694"/>
    </source>
</evidence>
<keyword evidence="1" id="KW-0732">Signal</keyword>
<organism evidence="3 4">
    <name type="scientific">Oceanococcus atlanticus</name>
    <dbReference type="NCBI Taxonomy" id="1317117"/>
    <lineage>
        <taxon>Bacteria</taxon>
        <taxon>Pseudomonadati</taxon>
        <taxon>Pseudomonadota</taxon>
        <taxon>Gammaproteobacteria</taxon>
        <taxon>Chromatiales</taxon>
        <taxon>Oceanococcaceae</taxon>
        <taxon>Oceanococcus</taxon>
    </lineage>
</organism>
<protein>
    <submittedName>
        <fullName evidence="3">Cytochrome c</fullName>
    </submittedName>
</protein>
<dbReference type="InterPro" id="IPR038142">
    <property type="entry name" value="Cytochrome_P460_sp"/>
</dbReference>
<dbReference type="STRING" id="1317117.ATO7_04085"/>
<proteinExistence type="predicted"/>
<comment type="caution">
    <text evidence="3">The sequence shown here is derived from an EMBL/GenBank/DDBJ whole genome shotgun (WGS) entry which is preliminary data.</text>
</comment>
<evidence type="ECO:0000256" key="1">
    <source>
        <dbReference type="SAM" id="SignalP"/>
    </source>
</evidence>